<dbReference type="InterPro" id="IPR018097">
    <property type="entry name" value="EGF_Ca-bd_CS"/>
</dbReference>
<dbReference type="Proteomes" id="UP001159405">
    <property type="component" value="Unassembled WGS sequence"/>
</dbReference>
<feature type="disulfide bond" evidence="5">
    <location>
        <begin position="210"/>
        <end position="227"/>
    </location>
</feature>
<feature type="domain" description="Apple" evidence="7">
    <location>
        <begin position="28"/>
        <end position="105"/>
    </location>
</feature>
<keyword evidence="4 5" id="KW-1015">Disulfide bond</keyword>
<accession>A0ABN8Q3M3</accession>
<dbReference type="Gene3D" id="3.50.4.10">
    <property type="entry name" value="Hepatocyte Growth Factor"/>
    <property type="match status" value="1"/>
</dbReference>
<dbReference type="InterPro" id="IPR001881">
    <property type="entry name" value="EGF-like_Ca-bd_dom"/>
</dbReference>
<dbReference type="PROSITE" id="PS50948">
    <property type="entry name" value="PAN"/>
    <property type="match status" value="1"/>
</dbReference>
<keyword evidence="1 5" id="KW-0245">EGF-like domain</keyword>
<dbReference type="InterPro" id="IPR057774">
    <property type="entry name" value="D8C_UMOD/GP2/OIT3-like"/>
</dbReference>
<evidence type="ECO:0000256" key="3">
    <source>
        <dbReference type="ARBA" id="ARBA00022737"/>
    </source>
</evidence>
<protein>
    <recommendedName>
        <fullName evidence="10">Uromodulin</fullName>
    </recommendedName>
</protein>
<proteinExistence type="predicted"/>
<dbReference type="SMART" id="SM00181">
    <property type="entry name" value="EGF"/>
    <property type="match status" value="2"/>
</dbReference>
<keyword evidence="2" id="KW-0732">Signal</keyword>
<dbReference type="PROSITE" id="PS01186">
    <property type="entry name" value="EGF_2"/>
    <property type="match status" value="2"/>
</dbReference>
<evidence type="ECO:0000256" key="4">
    <source>
        <dbReference type="ARBA" id="ARBA00023157"/>
    </source>
</evidence>
<dbReference type="PROSITE" id="PS00010">
    <property type="entry name" value="ASX_HYDROXYL"/>
    <property type="match status" value="2"/>
</dbReference>
<comment type="caution">
    <text evidence="5">Lacks conserved residue(s) required for the propagation of feature annotation.</text>
</comment>
<keyword evidence="9" id="KW-1185">Reference proteome</keyword>
<dbReference type="PROSITE" id="PS50026">
    <property type="entry name" value="EGF_3"/>
    <property type="match status" value="2"/>
</dbReference>
<comment type="caution">
    <text evidence="8">The sequence shown here is derived from an EMBL/GenBank/DDBJ whole genome shotgun (WGS) entry which is preliminary data.</text>
</comment>
<dbReference type="Pfam" id="PF23283">
    <property type="entry name" value="D8C_UMOD"/>
    <property type="match status" value="1"/>
</dbReference>
<dbReference type="SUPFAM" id="SSF57196">
    <property type="entry name" value="EGF/Laminin"/>
    <property type="match status" value="2"/>
</dbReference>
<sequence length="364" mass="40535">MPYMKSVVTAAAVFFIICEVLYGVFSQCTTGQYSTKNMMLRQHIFKTFKTSSPSQCLRTCEEDVRCQSFNYVMTTDVCELNNRTKEARPEHFTASNSRYYFGLFVNRVSLGSIPELPAKSCTEVKASEGEHAVSGNYWLDSIIPTKHILVYCNMSTEDVDECTASEQLCDFNANCINTHGSYYCSCFSGFSGDGNTCIDIDECSSGSHDCDSDERATCTNTIGSYLCSCRDGYEGDGTTCSLPHTECQTYQTLTSSNRKATWVTTSVECDSSKSGWYRFTEGAGRKMPTACVPINRCNTRATGWLNGNHPTVADGQVTRQVCFHWNSNCCYWSTNIQVRNCGEYFVYLLNGTPVGCSLRYCGTD</sequence>
<dbReference type="InterPro" id="IPR049883">
    <property type="entry name" value="NOTCH1_EGF-like"/>
</dbReference>
<dbReference type="Pfam" id="PF07645">
    <property type="entry name" value="EGF_CA"/>
    <property type="match status" value="2"/>
</dbReference>
<dbReference type="Pfam" id="PF00024">
    <property type="entry name" value="PAN_1"/>
    <property type="match status" value="1"/>
</dbReference>
<organism evidence="8 9">
    <name type="scientific">Porites lobata</name>
    <dbReference type="NCBI Taxonomy" id="104759"/>
    <lineage>
        <taxon>Eukaryota</taxon>
        <taxon>Metazoa</taxon>
        <taxon>Cnidaria</taxon>
        <taxon>Anthozoa</taxon>
        <taxon>Hexacorallia</taxon>
        <taxon>Scleractinia</taxon>
        <taxon>Fungiina</taxon>
        <taxon>Poritidae</taxon>
        <taxon>Porites</taxon>
    </lineage>
</organism>
<feature type="domain" description="EGF-like" evidence="6">
    <location>
        <begin position="158"/>
        <end position="198"/>
    </location>
</feature>
<dbReference type="SUPFAM" id="SSF57414">
    <property type="entry name" value="Hairpin loop containing domain-like"/>
    <property type="match status" value="1"/>
</dbReference>
<dbReference type="Gene3D" id="2.10.25.10">
    <property type="entry name" value="Laminin"/>
    <property type="match status" value="2"/>
</dbReference>
<dbReference type="InterPro" id="IPR052235">
    <property type="entry name" value="Nephronectin_domain"/>
</dbReference>
<evidence type="ECO:0008006" key="10">
    <source>
        <dbReference type="Google" id="ProtNLM"/>
    </source>
</evidence>
<reference evidence="8 9" key="1">
    <citation type="submission" date="2022-05" db="EMBL/GenBank/DDBJ databases">
        <authorList>
            <consortium name="Genoscope - CEA"/>
            <person name="William W."/>
        </authorList>
    </citation>
    <scope>NUCLEOTIDE SEQUENCE [LARGE SCALE GENOMIC DNA]</scope>
</reference>
<dbReference type="InterPro" id="IPR000152">
    <property type="entry name" value="EGF-type_Asp/Asn_hydroxyl_site"/>
</dbReference>
<dbReference type="SMART" id="SM00179">
    <property type="entry name" value="EGF_CA"/>
    <property type="match status" value="2"/>
</dbReference>
<evidence type="ECO:0000256" key="5">
    <source>
        <dbReference type="PROSITE-ProRule" id="PRU00076"/>
    </source>
</evidence>
<name>A0ABN8Q3M3_9CNID</name>
<dbReference type="PANTHER" id="PTHR24050:SF28">
    <property type="entry name" value="UROMODULIN-LIKE"/>
    <property type="match status" value="1"/>
</dbReference>
<evidence type="ECO:0000259" key="6">
    <source>
        <dbReference type="PROSITE" id="PS50026"/>
    </source>
</evidence>
<evidence type="ECO:0000313" key="9">
    <source>
        <dbReference type="Proteomes" id="UP001159405"/>
    </source>
</evidence>
<dbReference type="InterPro" id="IPR000742">
    <property type="entry name" value="EGF"/>
</dbReference>
<feature type="domain" description="EGF-like" evidence="6">
    <location>
        <begin position="199"/>
        <end position="241"/>
    </location>
</feature>
<keyword evidence="3" id="KW-0677">Repeat</keyword>
<dbReference type="EMBL" id="CALNXK010000100">
    <property type="protein sequence ID" value="CAH3154937.1"/>
    <property type="molecule type" value="Genomic_DNA"/>
</dbReference>
<gene>
    <name evidence="8" type="ORF">PLOB_00001245</name>
</gene>
<evidence type="ECO:0000259" key="7">
    <source>
        <dbReference type="PROSITE" id="PS50948"/>
    </source>
</evidence>
<dbReference type="PROSITE" id="PS01187">
    <property type="entry name" value="EGF_CA"/>
    <property type="match status" value="1"/>
</dbReference>
<dbReference type="PANTHER" id="PTHR24050">
    <property type="entry name" value="PA14 DOMAIN-CONTAINING PROTEIN"/>
    <property type="match status" value="1"/>
</dbReference>
<dbReference type="CDD" id="cd00054">
    <property type="entry name" value="EGF_CA"/>
    <property type="match status" value="2"/>
</dbReference>
<evidence type="ECO:0000313" key="8">
    <source>
        <dbReference type="EMBL" id="CAH3154937.1"/>
    </source>
</evidence>
<evidence type="ECO:0000256" key="2">
    <source>
        <dbReference type="ARBA" id="ARBA00022729"/>
    </source>
</evidence>
<dbReference type="InterPro" id="IPR003609">
    <property type="entry name" value="Pan_app"/>
</dbReference>
<evidence type="ECO:0000256" key="1">
    <source>
        <dbReference type="ARBA" id="ARBA00022536"/>
    </source>
</evidence>